<feature type="compositionally biased region" description="Basic and acidic residues" evidence="1">
    <location>
        <begin position="174"/>
        <end position="186"/>
    </location>
</feature>
<dbReference type="PANTHER" id="PTHR28336">
    <property type="entry name" value="BA1-643"/>
    <property type="match status" value="1"/>
</dbReference>
<comment type="caution">
    <text evidence="3">The sequence shown here is derived from an EMBL/GenBank/DDBJ whole genome shotgun (WGS) entry which is preliminary data.</text>
</comment>
<dbReference type="PANTHER" id="PTHR28336:SF4">
    <property type="entry name" value="DEATH DOMAIN-CONTAINING PROTEIN 1"/>
    <property type="match status" value="1"/>
</dbReference>
<accession>A0A315VZU2</accession>
<name>A0A315VZU2_GAMAF</name>
<dbReference type="Gene3D" id="1.10.533.10">
    <property type="entry name" value="Death Domain, Fas"/>
    <property type="match status" value="1"/>
</dbReference>
<sequence length="899" mass="100414">MESKESSFTLWRHIRQHQQIDVDVVMCFASRSCCTTELKAPNRCRVNAAFGSCWDDERHANIHCRMDTDQPESHQINEANCPLSTNTGDSLHITLERGPQGKRGCRNHHGGLAFGREEGNCRADKIKKEDKSGTEVSLESRRKRVGEDMEDLMDRVTKIIPKLDAAVLRLSTHEESAAVSQEPRDENDSDQTEDIRNQQSEYHLEIREVQDAQDQKNTLDSGFNSSNCSTEKETKEKTNIRGQEKDFYHQATSLEAEEKDRKNKTNAPSLRCVANLVFVCSKTTLRLTGEADGSDKATNACFIRAPAGALTCEAADTVSCLMASGSEELISRVIRVKVQERDAFQFPVTVAVPYRVRHRSGHREVVVKIVDEEKRVSYITPVTTEEARGGQKGCFAEVKVYSLGIFAVVSRPKREMYNVPRKGLSLKIPMDPRICLNYLPGSFTAPVMAQTAVQPVDAVLLAGLKSRNDACESVVSASPLLHLTHPTSQPLRRPLTITLPCPPNSEKKEEERRKESKAHQDGAPSDPLIPSGKVRILGGYVRSNETSNELLIVLGSRDKQWTVLDQIVIRNQKNGLVSFGLMENFERLLVVRLLSPLQPCHLAALAEELEASACRHPVTVVLQHGRDDPHSVFLAALPSRDLSWELNRRRAGGAVETSSEISLCEGDQLLLRFSGNITSTAFTQSNTSEESHERLTFHCQRRNELLVRLTEVDPFGNYSSPCYKGTALFYRVTTAELEWRGDKAILRDAKLLANPVCKLPLSLPKKVRVIHRPIAARVKIAEDAEALSDALFLWLSRELSPEETSLLASSLRLSRSAAQLVKLRSRDSPSEQAFRVLAMWRRALPAVTRHPKASQLAQSLGRIGRPELAREVLLREAEPSEARSFRKASQSSCVTFCRP</sequence>
<feature type="domain" description="Death" evidence="2">
    <location>
        <begin position="807"/>
        <end position="872"/>
    </location>
</feature>
<evidence type="ECO:0000259" key="2">
    <source>
        <dbReference type="PROSITE" id="PS50017"/>
    </source>
</evidence>
<gene>
    <name evidence="3" type="ORF">CCH79_00012924</name>
</gene>
<dbReference type="AlphaFoldDB" id="A0A315VZU2"/>
<dbReference type="InterPro" id="IPR000488">
    <property type="entry name" value="Death_dom"/>
</dbReference>
<feature type="region of interest" description="Disordered" evidence="1">
    <location>
        <begin position="174"/>
        <end position="193"/>
    </location>
</feature>
<evidence type="ECO:0000256" key="1">
    <source>
        <dbReference type="SAM" id="MobiDB-lite"/>
    </source>
</evidence>
<dbReference type="Gene3D" id="2.60.220.30">
    <property type="match status" value="1"/>
</dbReference>
<keyword evidence="4" id="KW-1185">Reference proteome</keyword>
<dbReference type="PROSITE" id="PS50017">
    <property type="entry name" value="DEATH_DOMAIN"/>
    <property type="match status" value="1"/>
</dbReference>
<evidence type="ECO:0000313" key="3">
    <source>
        <dbReference type="EMBL" id="PWA28851.1"/>
    </source>
</evidence>
<evidence type="ECO:0000313" key="4">
    <source>
        <dbReference type="Proteomes" id="UP000250572"/>
    </source>
</evidence>
<feature type="compositionally biased region" description="Polar residues" evidence="1">
    <location>
        <begin position="215"/>
        <end position="229"/>
    </location>
</feature>
<feature type="region of interest" description="Disordered" evidence="1">
    <location>
        <begin position="486"/>
        <end position="530"/>
    </location>
</feature>
<feature type="compositionally biased region" description="Basic and acidic residues" evidence="1">
    <location>
        <begin position="505"/>
        <end position="520"/>
    </location>
</feature>
<dbReference type="GO" id="GO:0007165">
    <property type="term" value="P:signal transduction"/>
    <property type="evidence" value="ECO:0007669"/>
    <property type="project" value="InterPro"/>
</dbReference>
<organism evidence="3 4">
    <name type="scientific">Gambusia affinis</name>
    <name type="common">Western mosquitofish</name>
    <name type="synonym">Heterandria affinis</name>
    <dbReference type="NCBI Taxonomy" id="33528"/>
    <lineage>
        <taxon>Eukaryota</taxon>
        <taxon>Metazoa</taxon>
        <taxon>Chordata</taxon>
        <taxon>Craniata</taxon>
        <taxon>Vertebrata</taxon>
        <taxon>Euteleostomi</taxon>
        <taxon>Actinopterygii</taxon>
        <taxon>Neopterygii</taxon>
        <taxon>Teleostei</taxon>
        <taxon>Neoteleostei</taxon>
        <taxon>Acanthomorphata</taxon>
        <taxon>Ovalentaria</taxon>
        <taxon>Atherinomorphae</taxon>
        <taxon>Cyprinodontiformes</taxon>
        <taxon>Poeciliidae</taxon>
        <taxon>Poeciliinae</taxon>
        <taxon>Gambusia</taxon>
    </lineage>
</organism>
<feature type="compositionally biased region" description="Basic and acidic residues" evidence="1">
    <location>
        <begin position="230"/>
        <end position="246"/>
    </location>
</feature>
<dbReference type="SUPFAM" id="SSF47986">
    <property type="entry name" value="DEATH domain"/>
    <property type="match status" value="1"/>
</dbReference>
<feature type="region of interest" description="Disordered" evidence="1">
    <location>
        <begin position="212"/>
        <end position="246"/>
    </location>
</feature>
<protein>
    <recommendedName>
        <fullName evidence="2">Death domain-containing protein</fullName>
    </recommendedName>
</protein>
<dbReference type="Proteomes" id="UP000250572">
    <property type="component" value="Unassembled WGS sequence"/>
</dbReference>
<dbReference type="EMBL" id="NHOQ01000739">
    <property type="protein sequence ID" value="PWA28851.1"/>
    <property type="molecule type" value="Genomic_DNA"/>
</dbReference>
<dbReference type="InterPro" id="IPR011029">
    <property type="entry name" value="DEATH-like_dom_sf"/>
</dbReference>
<proteinExistence type="predicted"/>
<reference evidence="3 4" key="1">
    <citation type="journal article" date="2018" name="G3 (Bethesda)">
        <title>A High-Quality Reference Genome for the Invasive Mosquitofish Gambusia affinis Using a Chicago Library.</title>
        <authorList>
            <person name="Hoffberg S.L."/>
            <person name="Troendle N.J."/>
            <person name="Glenn T.C."/>
            <person name="Mahmud O."/>
            <person name="Louha S."/>
            <person name="Chalopin D."/>
            <person name="Bennetzen J.L."/>
            <person name="Mauricio R."/>
        </authorList>
    </citation>
    <scope>NUCLEOTIDE SEQUENCE [LARGE SCALE GENOMIC DNA]</scope>
    <source>
        <strain evidence="3">NE01/NJP1002.9</strain>
        <tissue evidence="3">Muscle</tissue>
    </source>
</reference>